<proteinExistence type="inferred from homology"/>
<organism evidence="3 4">
    <name type="scientific">Clitoria ternatea</name>
    <name type="common">Butterfly pea</name>
    <dbReference type="NCBI Taxonomy" id="43366"/>
    <lineage>
        <taxon>Eukaryota</taxon>
        <taxon>Viridiplantae</taxon>
        <taxon>Streptophyta</taxon>
        <taxon>Embryophyta</taxon>
        <taxon>Tracheophyta</taxon>
        <taxon>Spermatophyta</taxon>
        <taxon>Magnoliopsida</taxon>
        <taxon>eudicotyledons</taxon>
        <taxon>Gunneridae</taxon>
        <taxon>Pentapetalae</taxon>
        <taxon>rosids</taxon>
        <taxon>fabids</taxon>
        <taxon>Fabales</taxon>
        <taxon>Fabaceae</taxon>
        <taxon>Papilionoideae</taxon>
        <taxon>50 kb inversion clade</taxon>
        <taxon>NPAAA clade</taxon>
        <taxon>indigoferoid/millettioid clade</taxon>
        <taxon>Phaseoleae</taxon>
        <taxon>Clitoria</taxon>
    </lineage>
</organism>
<sequence>MRWAAINVIGQLSTDLGPDLQGDYYRYLTEFKSSNERKEAADQSTKAYQGDADSALDRLWQKKKVELDGCTL</sequence>
<protein>
    <recommendedName>
        <fullName evidence="2">14-3-3 domain-containing protein</fullName>
    </recommendedName>
</protein>
<dbReference type="InterPro" id="IPR023410">
    <property type="entry name" value="14-3-3_domain"/>
</dbReference>
<dbReference type="Gene3D" id="1.20.190.20">
    <property type="entry name" value="14-3-3 domain"/>
    <property type="match status" value="1"/>
</dbReference>
<dbReference type="Pfam" id="PF00244">
    <property type="entry name" value="14-3-3"/>
    <property type="match status" value="1"/>
</dbReference>
<keyword evidence="4" id="KW-1185">Reference proteome</keyword>
<dbReference type="InterPro" id="IPR036815">
    <property type="entry name" value="14-3-3_dom_sf"/>
</dbReference>
<evidence type="ECO:0000313" key="3">
    <source>
        <dbReference type="EMBL" id="KAK7293867.1"/>
    </source>
</evidence>
<comment type="similarity">
    <text evidence="1">Belongs to the 14-3-3 family.</text>
</comment>
<accession>A0AAN9PE04</accession>
<name>A0AAN9PE04_CLITE</name>
<dbReference type="AlphaFoldDB" id="A0AAN9PE04"/>
<evidence type="ECO:0000259" key="2">
    <source>
        <dbReference type="Pfam" id="PF00244"/>
    </source>
</evidence>
<evidence type="ECO:0000313" key="4">
    <source>
        <dbReference type="Proteomes" id="UP001359559"/>
    </source>
</evidence>
<dbReference type="Proteomes" id="UP001359559">
    <property type="component" value="Unassembled WGS sequence"/>
</dbReference>
<reference evidence="3 4" key="1">
    <citation type="submission" date="2024-01" db="EMBL/GenBank/DDBJ databases">
        <title>The genomes of 5 underutilized Papilionoideae crops provide insights into root nodulation and disease resistance.</title>
        <authorList>
            <person name="Yuan L."/>
        </authorList>
    </citation>
    <scope>NUCLEOTIDE SEQUENCE [LARGE SCALE GENOMIC DNA]</scope>
    <source>
        <strain evidence="3">LY-2023</strain>
        <tissue evidence="3">Leaf</tissue>
    </source>
</reference>
<feature type="domain" description="14-3-3" evidence="2">
    <location>
        <begin position="20"/>
        <end position="63"/>
    </location>
</feature>
<dbReference type="SUPFAM" id="SSF48445">
    <property type="entry name" value="14-3-3 protein"/>
    <property type="match status" value="1"/>
</dbReference>
<comment type="caution">
    <text evidence="3">The sequence shown here is derived from an EMBL/GenBank/DDBJ whole genome shotgun (WGS) entry which is preliminary data.</text>
</comment>
<dbReference type="EMBL" id="JAYKXN010000004">
    <property type="protein sequence ID" value="KAK7293867.1"/>
    <property type="molecule type" value="Genomic_DNA"/>
</dbReference>
<evidence type="ECO:0000256" key="1">
    <source>
        <dbReference type="ARBA" id="ARBA00006141"/>
    </source>
</evidence>
<gene>
    <name evidence="3" type="ORF">RJT34_16744</name>
</gene>